<reference evidence="8 9" key="1">
    <citation type="submission" date="2020-07" db="EMBL/GenBank/DDBJ databases">
        <title>Transfer of Campylobacter canadensis to the novel genus Avispirillum gen. nov., that also includes two novel species recovered from migratory waterfowl: Avispirillum anseris sp. nov. and Avispirillum brantae sp. nov.</title>
        <authorList>
            <person name="Miller W.G."/>
            <person name="Chapman M.H."/>
            <person name="Yee E."/>
            <person name="Inglis G.D."/>
        </authorList>
    </citation>
    <scope>NUCLEOTIDE SEQUENCE [LARGE SCALE GENOMIC DNA]</scope>
    <source>
        <strain evidence="8 9">L283</strain>
    </source>
</reference>
<comment type="caution">
    <text evidence="8">The sequence shown here is derived from an EMBL/GenBank/DDBJ whole genome shotgun (WGS) entry which is preliminary data.</text>
</comment>
<keyword evidence="4 6" id="KW-0067">ATP-binding</keyword>
<comment type="subcellular location">
    <subcellularLocation>
        <location evidence="6">Cytoplasm</location>
    </subcellularLocation>
</comment>
<dbReference type="EC" id="2.7.1.24" evidence="6 7"/>
<keyword evidence="3 6" id="KW-0547">Nucleotide-binding</keyword>
<evidence type="ECO:0000313" key="8">
    <source>
        <dbReference type="EMBL" id="MBZ7987842.1"/>
    </source>
</evidence>
<keyword evidence="9" id="KW-1185">Reference proteome</keyword>
<comment type="function">
    <text evidence="6">Catalyzes the phosphorylation of the 3'-hydroxyl group of dephosphocoenzyme A to form coenzyme A.</text>
</comment>
<proteinExistence type="inferred from homology"/>
<dbReference type="Proteomes" id="UP000786183">
    <property type="component" value="Unassembled WGS sequence"/>
</dbReference>
<evidence type="ECO:0000313" key="9">
    <source>
        <dbReference type="Proteomes" id="UP000786183"/>
    </source>
</evidence>
<dbReference type="PROSITE" id="PS51219">
    <property type="entry name" value="DPCK"/>
    <property type="match status" value="1"/>
</dbReference>
<dbReference type="InterPro" id="IPR027417">
    <property type="entry name" value="P-loop_NTPase"/>
</dbReference>
<evidence type="ECO:0000256" key="7">
    <source>
        <dbReference type="NCBIfam" id="TIGR00152"/>
    </source>
</evidence>
<dbReference type="PANTHER" id="PTHR10695">
    <property type="entry name" value="DEPHOSPHO-COA KINASE-RELATED"/>
    <property type="match status" value="1"/>
</dbReference>
<evidence type="ECO:0000256" key="5">
    <source>
        <dbReference type="ARBA" id="ARBA00022993"/>
    </source>
</evidence>
<comment type="catalytic activity">
    <reaction evidence="6">
        <text>3'-dephospho-CoA + ATP = ADP + CoA + H(+)</text>
        <dbReference type="Rhea" id="RHEA:18245"/>
        <dbReference type="ChEBI" id="CHEBI:15378"/>
        <dbReference type="ChEBI" id="CHEBI:30616"/>
        <dbReference type="ChEBI" id="CHEBI:57287"/>
        <dbReference type="ChEBI" id="CHEBI:57328"/>
        <dbReference type="ChEBI" id="CHEBI:456216"/>
        <dbReference type="EC" id="2.7.1.24"/>
    </reaction>
</comment>
<dbReference type="Gene3D" id="3.40.50.300">
    <property type="entry name" value="P-loop containing nucleotide triphosphate hydrolases"/>
    <property type="match status" value="1"/>
</dbReference>
<dbReference type="EMBL" id="JACGBB010000016">
    <property type="protein sequence ID" value="MBZ7987842.1"/>
    <property type="molecule type" value="Genomic_DNA"/>
</dbReference>
<dbReference type="PANTHER" id="PTHR10695:SF46">
    <property type="entry name" value="BIFUNCTIONAL COENZYME A SYNTHASE-RELATED"/>
    <property type="match status" value="1"/>
</dbReference>
<keyword evidence="6" id="KW-0963">Cytoplasm</keyword>
<evidence type="ECO:0000256" key="1">
    <source>
        <dbReference type="ARBA" id="ARBA00009018"/>
    </source>
</evidence>
<gene>
    <name evidence="6 8" type="primary">coaE</name>
    <name evidence="8" type="ORF">AVCANL283_07020</name>
</gene>
<keyword evidence="6 8" id="KW-0418">Kinase</keyword>
<dbReference type="RefSeq" id="WP_172232720.1">
    <property type="nucleotide sequence ID" value="NZ_CP035946.1"/>
</dbReference>
<feature type="binding site" evidence="6">
    <location>
        <begin position="23"/>
        <end position="28"/>
    </location>
    <ligand>
        <name>ATP</name>
        <dbReference type="ChEBI" id="CHEBI:30616"/>
    </ligand>
</feature>
<organism evidence="8 9">
    <name type="scientific">Campylobacter canadensis</name>
    <dbReference type="NCBI Taxonomy" id="449520"/>
    <lineage>
        <taxon>Bacteria</taxon>
        <taxon>Pseudomonadati</taxon>
        <taxon>Campylobacterota</taxon>
        <taxon>Epsilonproteobacteria</taxon>
        <taxon>Campylobacterales</taxon>
        <taxon>Campylobacteraceae</taxon>
        <taxon>Campylobacter</taxon>
    </lineage>
</organism>
<evidence type="ECO:0000256" key="4">
    <source>
        <dbReference type="ARBA" id="ARBA00022840"/>
    </source>
</evidence>
<dbReference type="Pfam" id="PF01121">
    <property type="entry name" value="CoaE"/>
    <property type="match status" value="1"/>
</dbReference>
<keyword evidence="2 6" id="KW-0808">Transferase</keyword>
<comment type="similarity">
    <text evidence="1 6">Belongs to the CoaE family.</text>
</comment>
<name>A0ABS7WSV6_9BACT</name>
<protein>
    <recommendedName>
        <fullName evidence="6 7">Dephospho-CoA kinase</fullName>
        <ecNumber evidence="6 7">2.7.1.24</ecNumber>
    </recommendedName>
    <alternativeName>
        <fullName evidence="6">Dephosphocoenzyme A kinase</fullName>
    </alternativeName>
</protein>
<comment type="pathway">
    <text evidence="6">Cofactor biosynthesis; coenzyme A biosynthesis; CoA from (R)-pantothenate: step 5/5.</text>
</comment>
<dbReference type="HAMAP" id="MF_00376">
    <property type="entry name" value="Dephospho_CoA_kinase"/>
    <property type="match status" value="1"/>
</dbReference>
<dbReference type="NCBIfam" id="TIGR00152">
    <property type="entry name" value="dephospho-CoA kinase"/>
    <property type="match status" value="1"/>
</dbReference>
<evidence type="ECO:0000256" key="3">
    <source>
        <dbReference type="ARBA" id="ARBA00022741"/>
    </source>
</evidence>
<sequence>MKRKAYKKRYDFKRVFVVTSSVAAGKSEFLKLAKNANIYTINADFIAHKIFVKKIKKIKNKFKLNIFNVKELKKEVAKIIFSNKKYKKILEKIMHKRIKKDIFKEIKNNKSKIIFVEIPLFFENLNYTKILNKIVIYTDLNTQLSRLMKRNNISKDLALKMINSQISTSYKVKYATFKINNFDYDEFKKESLKIIKQIKENNGVL</sequence>
<dbReference type="SUPFAM" id="SSF52540">
    <property type="entry name" value="P-loop containing nucleoside triphosphate hydrolases"/>
    <property type="match status" value="1"/>
</dbReference>
<dbReference type="CDD" id="cd02022">
    <property type="entry name" value="DPCK"/>
    <property type="match status" value="1"/>
</dbReference>
<keyword evidence="5 6" id="KW-0173">Coenzyme A biosynthesis</keyword>
<evidence type="ECO:0000256" key="6">
    <source>
        <dbReference type="HAMAP-Rule" id="MF_00376"/>
    </source>
</evidence>
<dbReference type="GO" id="GO:0004140">
    <property type="term" value="F:dephospho-CoA kinase activity"/>
    <property type="evidence" value="ECO:0007669"/>
    <property type="project" value="UniProtKB-EC"/>
</dbReference>
<evidence type="ECO:0000256" key="2">
    <source>
        <dbReference type="ARBA" id="ARBA00022679"/>
    </source>
</evidence>
<dbReference type="InterPro" id="IPR001977">
    <property type="entry name" value="Depp_CoAkinase"/>
</dbReference>
<accession>A0ABS7WSV6</accession>